<dbReference type="InterPro" id="IPR017853">
    <property type="entry name" value="GH"/>
</dbReference>
<evidence type="ECO:0000313" key="5">
    <source>
        <dbReference type="EMBL" id="GBP62978.1"/>
    </source>
</evidence>
<evidence type="ECO:0000256" key="1">
    <source>
        <dbReference type="ARBA" id="ARBA00010838"/>
    </source>
</evidence>
<evidence type="ECO:0000256" key="4">
    <source>
        <dbReference type="RuleBase" id="RU003690"/>
    </source>
</evidence>
<comment type="similarity">
    <text evidence="1 4">Belongs to the glycosyl hydrolase 1 family.</text>
</comment>
<dbReference type="InterPro" id="IPR033132">
    <property type="entry name" value="GH_1_N_CS"/>
</dbReference>
<dbReference type="STRING" id="151549.A0A4C1XHU5"/>
<evidence type="ECO:0000256" key="3">
    <source>
        <dbReference type="ARBA" id="ARBA00023295"/>
    </source>
</evidence>
<evidence type="ECO:0000256" key="2">
    <source>
        <dbReference type="ARBA" id="ARBA00022801"/>
    </source>
</evidence>
<dbReference type="InterPro" id="IPR001360">
    <property type="entry name" value="Glyco_hydro_1"/>
</dbReference>
<protein>
    <submittedName>
        <fullName evidence="5">Myrosinase 1</fullName>
    </submittedName>
</protein>
<dbReference type="PANTHER" id="PTHR10353">
    <property type="entry name" value="GLYCOSYL HYDROLASE"/>
    <property type="match status" value="1"/>
</dbReference>
<evidence type="ECO:0000313" key="6">
    <source>
        <dbReference type="Proteomes" id="UP000299102"/>
    </source>
</evidence>
<dbReference type="Pfam" id="PF00232">
    <property type="entry name" value="Glyco_hydro_1"/>
    <property type="match status" value="1"/>
</dbReference>
<dbReference type="OrthoDB" id="65569at2759"/>
<dbReference type="EMBL" id="BGZK01000855">
    <property type="protein sequence ID" value="GBP62978.1"/>
    <property type="molecule type" value="Genomic_DNA"/>
</dbReference>
<dbReference type="Gene3D" id="3.20.20.80">
    <property type="entry name" value="Glycosidases"/>
    <property type="match status" value="2"/>
</dbReference>
<dbReference type="GO" id="GO:0005975">
    <property type="term" value="P:carbohydrate metabolic process"/>
    <property type="evidence" value="ECO:0007669"/>
    <property type="project" value="InterPro"/>
</dbReference>
<proteinExistence type="inferred from homology"/>
<keyword evidence="3" id="KW-0326">Glycosidase</keyword>
<name>A0A4C1XHU5_EUMVA</name>
<keyword evidence="2" id="KW-0378">Hydrolase</keyword>
<accession>A0A4C1XHU5</accession>
<dbReference type="AlphaFoldDB" id="A0A4C1XHU5"/>
<organism evidence="5 6">
    <name type="scientific">Eumeta variegata</name>
    <name type="common">Bagworm moth</name>
    <name type="synonym">Eumeta japonica</name>
    <dbReference type="NCBI Taxonomy" id="151549"/>
    <lineage>
        <taxon>Eukaryota</taxon>
        <taxon>Metazoa</taxon>
        <taxon>Ecdysozoa</taxon>
        <taxon>Arthropoda</taxon>
        <taxon>Hexapoda</taxon>
        <taxon>Insecta</taxon>
        <taxon>Pterygota</taxon>
        <taxon>Neoptera</taxon>
        <taxon>Endopterygota</taxon>
        <taxon>Lepidoptera</taxon>
        <taxon>Glossata</taxon>
        <taxon>Ditrysia</taxon>
        <taxon>Tineoidea</taxon>
        <taxon>Psychidae</taxon>
        <taxon>Oiketicinae</taxon>
        <taxon>Eumeta</taxon>
    </lineage>
</organism>
<dbReference type="PROSITE" id="PS00653">
    <property type="entry name" value="GLYCOSYL_HYDROL_F1_2"/>
    <property type="match status" value="1"/>
</dbReference>
<comment type="caution">
    <text evidence="5">The sequence shown here is derived from an EMBL/GenBank/DDBJ whole genome shotgun (WGS) entry which is preliminary data.</text>
</comment>
<dbReference type="PANTHER" id="PTHR10353:SF36">
    <property type="entry name" value="LP05116P"/>
    <property type="match status" value="1"/>
</dbReference>
<keyword evidence="6" id="KW-1185">Reference proteome</keyword>
<dbReference type="GO" id="GO:0008422">
    <property type="term" value="F:beta-glucosidase activity"/>
    <property type="evidence" value="ECO:0007669"/>
    <property type="project" value="TreeGrafter"/>
</dbReference>
<reference evidence="5 6" key="1">
    <citation type="journal article" date="2019" name="Commun. Biol.">
        <title>The bagworm genome reveals a unique fibroin gene that provides high tensile strength.</title>
        <authorList>
            <person name="Kono N."/>
            <person name="Nakamura H."/>
            <person name="Ohtoshi R."/>
            <person name="Tomita M."/>
            <person name="Numata K."/>
            <person name="Arakawa K."/>
        </authorList>
    </citation>
    <scope>NUCLEOTIDE SEQUENCE [LARGE SCALE GENOMIC DNA]</scope>
</reference>
<dbReference type="Proteomes" id="UP000299102">
    <property type="component" value="Unassembled WGS sequence"/>
</dbReference>
<dbReference type="SUPFAM" id="SSF51445">
    <property type="entry name" value="(Trans)glycosidases"/>
    <property type="match status" value="1"/>
</dbReference>
<sequence>MIGRLIFDERKHVEQQKAYVSEDQVHEDVFPSNFMFGVATAAYQIEGAWNISDKGESVWDKYTHDHPERIKDESNGDTAADSYHFWEEDIKLLEHLGVQFYRFSISWPRILPNGLRGHISETGVEYYRRILLRLNEKGIKPMVTLYHWDLPQALQDLGGWTNTVIADYFVDYAQLMFETFGDLVKMWVTFNEPHSFCHGGYGGLEAPGHEASGLEDYLCAHNVLRAHAMVYRLYERRYKGTQKGIVGLTLEFNWYEPADNDSRNGDAAERARQFNNYSRSRLPTFTNEELTALKGSADFLGFNHYTTILVREDDGKVSPKPSFDNDVGVAESRDPSWPGTNSSWIKVVPWGFRKALNYVRESFDNPHSGYRERRIHDTRTRLASPGGPARCWPPFATAVTSERTLLEPHRQFRMAERERFGLFEVDYDSVNKTRTARDSAQYYKQIINTGRVPPDPITTIIRVDIVKKLYLRSRR</sequence>
<gene>
    <name evidence="5" type="ORF">EVAR_44031_1</name>
</gene>